<evidence type="ECO:0000313" key="2">
    <source>
        <dbReference type="Proteomes" id="UP000005113"/>
    </source>
</evidence>
<feature type="non-terminal residue" evidence="1">
    <location>
        <position position="1"/>
    </location>
</feature>
<accession>J0Y0Z4</accession>
<dbReference type="EMBL" id="JH719941">
    <property type="protein sequence ID" value="EJF55186.1"/>
    <property type="molecule type" value="Genomic_DNA"/>
</dbReference>
<protein>
    <submittedName>
        <fullName evidence="1">Uncharacterized protein</fullName>
    </submittedName>
</protein>
<evidence type="ECO:0000313" key="1">
    <source>
        <dbReference type="EMBL" id="EJF55186.1"/>
    </source>
</evidence>
<dbReference type="Proteomes" id="UP000005113">
    <property type="component" value="Unassembled WGS sequence"/>
</dbReference>
<dbReference type="AlphaFoldDB" id="J0Y0Z4"/>
<sequence>LGVCYLRPVGRLKPLAARLSDLNPFVVYWVQTVGESRLEAN</sequence>
<gene>
    <name evidence="1" type="ORF">SapgrDRAFT_3554</name>
</gene>
<name>J0Y0Z4_9BACT</name>
<proteinExistence type="predicted"/>
<organism evidence="1 2">
    <name type="scientific">Saprospira grandis DSM 2844</name>
    <dbReference type="NCBI Taxonomy" id="694433"/>
    <lineage>
        <taxon>Bacteria</taxon>
        <taxon>Pseudomonadati</taxon>
        <taxon>Bacteroidota</taxon>
        <taxon>Saprospiria</taxon>
        <taxon>Saprospirales</taxon>
        <taxon>Saprospiraceae</taxon>
        <taxon>Saprospira</taxon>
    </lineage>
</organism>
<dbReference type="HOGENOM" id="CLU_3262744_0_0_10"/>
<reference evidence="2" key="1">
    <citation type="journal article" date="2012" name="Stand. Genomic Sci.">
        <title>Permanent draft genome sequence of the gliding predator Saprospira grandis strain Sa g1 (= HR1).</title>
        <authorList>
            <person name="Mavromatis K."/>
            <person name="Chertkov O."/>
            <person name="Lapidus A."/>
            <person name="Nolan M."/>
            <person name="Lucas S."/>
            <person name="Tice H."/>
            <person name="Del Rio T.G."/>
            <person name="Cheng J.F."/>
            <person name="Han C."/>
            <person name="Tapia R."/>
            <person name="Bruce D."/>
            <person name="Goodwin L.A."/>
            <person name="Pitluck S."/>
            <person name="Huntemann M."/>
            <person name="Liolios K."/>
            <person name="Pagani I."/>
            <person name="Ivanova N."/>
            <person name="Mikhailova N."/>
            <person name="Pati A."/>
            <person name="Chen A."/>
            <person name="Palaniappan K."/>
            <person name="Land M."/>
            <person name="Brambilla E.M."/>
            <person name="Rohde M."/>
            <person name="Spring S."/>
            <person name="Goker M."/>
            <person name="Detter J.C."/>
            <person name="Bristow J."/>
            <person name="Eisen J.A."/>
            <person name="Markowitz V."/>
            <person name="Hugenholtz P."/>
            <person name="Kyrpides N.C."/>
            <person name="Klenk H.P."/>
            <person name="Woyke T."/>
        </authorList>
    </citation>
    <scope>NUCLEOTIDE SEQUENCE [LARGE SCALE GENOMIC DNA]</scope>
    <source>
        <strain evidence="2">DSM 2844</strain>
    </source>
</reference>